<feature type="compositionally biased region" description="Low complexity" evidence="2">
    <location>
        <begin position="143"/>
        <end position="164"/>
    </location>
</feature>
<feature type="compositionally biased region" description="Basic and acidic residues" evidence="2">
    <location>
        <begin position="1"/>
        <end position="11"/>
    </location>
</feature>
<dbReference type="OrthoDB" id="3553547at2759"/>
<accession>A0A2J6Q4F8</accession>
<reference evidence="3 4" key="1">
    <citation type="submission" date="2016-05" db="EMBL/GenBank/DDBJ databases">
        <title>A degradative enzymes factory behind the ericoid mycorrhizal symbiosis.</title>
        <authorList>
            <consortium name="DOE Joint Genome Institute"/>
            <person name="Martino E."/>
            <person name="Morin E."/>
            <person name="Grelet G."/>
            <person name="Kuo A."/>
            <person name="Kohler A."/>
            <person name="Daghino S."/>
            <person name="Barry K."/>
            <person name="Choi C."/>
            <person name="Cichocki N."/>
            <person name="Clum A."/>
            <person name="Copeland A."/>
            <person name="Hainaut M."/>
            <person name="Haridas S."/>
            <person name="Labutti K."/>
            <person name="Lindquist E."/>
            <person name="Lipzen A."/>
            <person name="Khouja H.-R."/>
            <person name="Murat C."/>
            <person name="Ohm R."/>
            <person name="Olson A."/>
            <person name="Spatafora J."/>
            <person name="Veneault-Fourrey C."/>
            <person name="Henrissat B."/>
            <person name="Grigoriev I."/>
            <person name="Martin F."/>
            <person name="Perotto S."/>
        </authorList>
    </citation>
    <scope>NUCLEOTIDE SEQUENCE [LARGE SCALE GENOMIC DNA]</scope>
    <source>
        <strain evidence="3 4">UAMH 7357</strain>
    </source>
</reference>
<gene>
    <name evidence="3" type="ORF">NA56DRAFT_645877</name>
</gene>
<feature type="compositionally biased region" description="Basic and acidic residues" evidence="2">
    <location>
        <begin position="107"/>
        <end position="131"/>
    </location>
</feature>
<name>A0A2J6Q4F8_9HELO</name>
<feature type="region of interest" description="Disordered" evidence="2">
    <location>
        <begin position="95"/>
        <end position="182"/>
    </location>
</feature>
<evidence type="ECO:0000256" key="2">
    <source>
        <dbReference type="SAM" id="MobiDB-lite"/>
    </source>
</evidence>
<organism evidence="3 4">
    <name type="scientific">Hyaloscypha hepaticicola</name>
    <dbReference type="NCBI Taxonomy" id="2082293"/>
    <lineage>
        <taxon>Eukaryota</taxon>
        <taxon>Fungi</taxon>
        <taxon>Dikarya</taxon>
        <taxon>Ascomycota</taxon>
        <taxon>Pezizomycotina</taxon>
        <taxon>Leotiomycetes</taxon>
        <taxon>Helotiales</taxon>
        <taxon>Hyaloscyphaceae</taxon>
        <taxon>Hyaloscypha</taxon>
    </lineage>
</organism>
<dbReference type="STRING" id="1745343.A0A2J6Q4F8"/>
<feature type="coiled-coil region" evidence="1">
    <location>
        <begin position="294"/>
        <end position="356"/>
    </location>
</feature>
<feature type="region of interest" description="Disordered" evidence="2">
    <location>
        <begin position="1"/>
        <end position="26"/>
    </location>
</feature>
<feature type="region of interest" description="Disordered" evidence="2">
    <location>
        <begin position="47"/>
        <end position="80"/>
    </location>
</feature>
<feature type="compositionally biased region" description="Pro residues" evidence="2">
    <location>
        <begin position="165"/>
        <end position="179"/>
    </location>
</feature>
<protein>
    <submittedName>
        <fullName evidence="3">Uncharacterized protein</fullName>
    </submittedName>
</protein>
<dbReference type="EMBL" id="KZ613482">
    <property type="protein sequence ID" value="PMD21182.1"/>
    <property type="molecule type" value="Genomic_DNA"/>
</dbReference>
<evidence type="ECO:0000256" key="1">
    <source>
        <dbReference type="SAM" id="Coils"/>
    </source>
</evidence>
<sequence>MAARPPEHLESKAQPQPATSPIAIPFGFPNAKKSHLKHFSAQGIDISPENEIYKDQGRPKANIAKPRSGRNGEIDYTLGSMNSWKAGNEEAELPIISNGSSYDGSDELNKHHPQPREDELLVRHDLGESHPPKKSVSIEPPALSRSPSNLESLSTSQSSSSLKLLPPPRPPPGPGPGPDAKPALQIFEHHEASTVGRLLSPSVKIAEPDQPPSTGRLFPLFQNAQELQPRSRNRQPWRRKSAVEILGKIRVIRTEVWRLRADIVERRNALREKQEEKSIADDAFMKYIRAAGLRKRSRKDKIEEKDTIRNLRERCEALRNDYGPLEDDCNLLENVLNNREYEMQKLEASLEEALNEAEPPFQQEAIYPPVRSPPASEHSESVFSQNFHPLVSEFLSKLGDVEIFRERLDWHVDEKLTLEEEKERLRRVGKSLAEADQHWLDNYAEAEAGLKQQLQEEEEEAEKLRMLCYSRGLVDEDGEPLPFEEQERKTFIAEEVDPGSEISDFVKFPRLLHNPGSKEDLLPDPQLPPDDIKPEEIFEKTQDPSDRINSWLLQTLRSSPLDVNLLFRTCQDIGLVLEGEKWQFHVLMFWYHDGSKEMAAHYSRSLSEVVTHSRQKTGGQQTTFSGRHSLGMVIRGSRLDTSKPEEKTVEKLNGLLLQSQTIVKNDEEKNI</sequence>
<dbReference type="Proteomes" id="UP000235672">
    <property type="component" value="Unassembled WGS sequence"/>
</dbReference>
<dbReference type="AlphaFoldDB" id="A0A2J6Q4F8"/>
<evidence type="ECO:0000313" key="3">
    <source>
        <dbReference type="EMBL" id="PMD21182.1"/>
    </source>
</evidence>
<evidence type="ECO:0000313" key="4">
    <source>
        <dbReference type="Proteomes" id="UP000235672"/>
    </source>
</evidence>
<proteinExistence type="predicted"/>
<feature type="coiled-coil region" evidence="1">
    <location>
        <begin position="418"/>
        <end position="467"/>
    </location>
</feature>
<keyword evidence="4" id="KW-1185">Reference proteome</keyword>
<keyword evidence="1" id="KW-0175">Coiled coil</keyword>